<dbReference type="EMBL" id="LSZP01000062">
    <property type="protein sequence ID" value="KXU33987.1"/>
    <property type="molecule type" value="Genomic_DNA"/>
</dbReference>
<accession>A0A139SHF6</accession>
<dbReference type="STRING" id="1548208.AXK12_08085"/>
<dbReference type="Proteomes" id="UP000071392">
    <property type="component" value="Unassembled WGS sequence"/>
</dbReference>
<sequence length="623" mass="67156">MRLFSLLLLLGLQCLMPLQARQQPQSPEFIGLDELRPGMRGEVWTVFRGTEPEPFEVEFTGVIHNGLGPGKSLILCELTDKRVQKMGAVAGMSGSPLYIDGKLAGALSYQVQKFETVRYAGFTPVADLIEVGEKSQKSLGRLSASHSPSLKESRQTGDSGLKPLTPVFMLSGVSPRVVDWLRPHFAQLGLQVGALGGTATSVNDRANDGRPTNGSAPRTHPQNKKGLSPLNAGDAVAVALTTGDITLAATGTVSYVAGDRLIAFGHPMMSLGEVALPMARAEIVTILPSSENSVKIANTGELIGTINQDRLSAIAGAFGDAPPMLPIEITIEEMKSENSAPETNDDTLAQPVPPLGRSLKFHAVQHPQLTPLAIGIGAAQAAIGSNDAGLSQGARLVAEFHFAGEAPLRFETLLPGSQGSMQGIGELVRGINALMQNPYEPVFPTEVKLRLTPLAENPITTIETAQLSRSEIAPGEVLTLTLQWRNFQGEVGRELVRIPVSPEWLGRSLEIIIARGELLDQVTERQFIQTSTQLRSFSAFLDFVREGRNSEGLHIAVVENSRLFLDQATPTRELPGSLARIATRADSARYQNRQASAVLWETRILPDRLIPSAHRLSFKVVER</sequence>
<evidence type="ECO:0000313" key="5">
    <source>
        <dbReference type="Proteomes" id="UP000071392"/>
    </source>
</evidence>
<name>A0A139SHF6_9BACT</name>
<keyword evidence="2" id="KW-0732">Signal</keyword>
<feature type="domain" description="Peptidase S55" evidence="3">
    <location>
        <begin position="1"/>
        <end position="144"/>
    </location>
</feature>
<evidence type="ECO:0000313" key="4">
    <source>
        <dbReference type="EMBL" id="KXU33987.1"/>
    </source>
</evidence>
<comment type="caution">
    <text evidence="4">The sequence shown here is derived from an EMBL/GenBank/DDBJ whole genome shotgun (WGS) entry which is preliminary data.</text>
</comment>
<dbReference type="Pfam" id="PF05580">
    <property type="entry name" value="Peptidase_S55"/>
    <property type="match status" value="1"/>
</dbReference>
<feature type="signal peptide" evidence="2">
    <location>
        <begin position="1"/>
        <end position="20"/>
    </location>
</feature>
<protein>
    <recommendedName>
        <fullName evidence="3">Peptidase S55 domain-containing protein</fullName>
    </recommendedName>
</protein>
<organism evidence="4 5">
    <name type="scientific">Cephaloticoccus capnophilus</name>
    <dbReference type="NCBI Taxonomy" id="1548208"/>
    <lineage>
        <taxon>Bacteria</taxon>
        <taxon>Pseudomonadati</taxon>
        <taxon>Verrucomicrobiota</taxon>
        <taxon>Opitutia</taxon>
        <taxon>Opitutales</taxon>
        <taxon>Opitutaceae</taxon>
        <taxon>Cephaloticoccus</taxon>
    </lineage>
</organism>
<evidence type="ECO:0000256" key="2">
    <source>
        <dbReference type="SAM" id="SignalP"/>
    </source>
</evidence>
<keyword evidence="5" id="KW-1185">Reference proteome</keyword>
<feature type="chain" id="PRO_5007299251" description="Peptidase S55 domain-containing protein" evidence="2">
    <location>
        <begin position="21"/>
        <end position="623"/>
    </location>
</feature>
<feature type="region of interest" description="Disordered" evidence="1">
    <location>
        <begin position="139"/>
        <end position="158"/>
    </location>
</feature>
<feature type="region of interest" description="Disordered" evidence="1">
    <location>
        <begin position="199"/>
        <end position="229"/>
    </location>
</feature>
<evidence type="ECO:0000259" key="3">
    <source>
        <dbReference type="PROSITE" id="PS51494"/>
    </source>
</evidence>
<gene>
    <name evidence="4" type="ORF">AXK12_08085</name>
</gene>
<dbReference type="OrthoDB" id="9765242at2"/>
<dbReference type="PROSITE" id="PS51494">
    <property type="entry name" value="SPOIVB"/>
    <property type="match status" value="1"/>
</dbReference>
<dbReference type="InterPro" id="IPR008763">
    <property type="entry name" value="Peptidase_S55"/>
</dbReference>
<proteinExistence type="predicted"/>
<dbReference type="RefSeq" id="WP_068713243.1">
    <property type="nucleotide sequence ID" value="NZ_LSZP01000062.1"/>
</dbReference>
<reference evidence="4 5" key="1">
    <citation type="submission" date="2016-02" db="EMBL/GenBank/DDBJ databases">
        <authorList>
            <person name="Wen L."/>
            <person name="He K."/>
            <person name="Yang H."/>
        </authorList>
    </citation>
    <scope>NUCLEOTIDE SEQUENCE [LARGE SCALE GENOMIC DNA]</scope>
    <source>
        <strain evidence="4 5">CV41</strain>
    </source>
</reference>
<dbReference type="AlphaFoldDB" id="A0A139SHF6"/>
<evidence type="ECO:0000256" key="1">
    <source>
        <dbReference type="SAM" id="MobiDB-lite"/>
    </source>
</evidence>